<evidence type="ECO:0000313" key="3">
    <source>
        <dbReference type="Proteomes" id="UP000033633"/>
    </source>
</evidence>
<dbReference type="EMBL" id="JWYV01000010">
    <property type="protein sequence ID" value="KKC99451.1"/>
    <property type="molecule type" value="Genomic_DNA"/>
</dbReference>
<dbReference type="RefSeq" id="WP_046220956.1">
    <property type="nucleotide sequence ID" value="NZ_JWYV01000010.1"/>
</dbReference>
<dbReference type="Proteomes" id="UP000033633">
    <property type="component" value="Unassembled WGS sequence"/>
</dbReference>
<keyword evidence="3" id="KW-1185">Reference proteome</keyword>
<evidence type="ECO:0000313" key="2">
    <source>
        <dbReference type="EMBL" id="KKC99451.1"/>
    </source>
</evidence>
<dbReference type="AlphaFoldDB" id="A0A0F5VCC2"/>
<feature type="region of interest" description="Disordered" evidence="1">
    <location>
        <begin position="26"/>
        <end position="61"/>
    </location>
</feature>
<dbReference type="OrthoDB" id="5823585at2"/>
<organism evidence="2 3">
    <name type="scientific">Photobacterium halotolerans</name>
    <dbReference type="NCBI Taxonomy" id="265726"/>
    <lineage>
        <taxon>Bacteria</taxon>
        <taxon>Pseudomonadati</taxon>
        <taxon>Pseudomonadota</taxon>
        <taxon>Gammaproteobacteria</taxon>
        <taxon>Vibrionales</taxon>
        <taxon>Vibrionaceae</taxon>
        <taxon>Photobacterium</taxon>
    </lineage>
</organism>
<comment type="caution">
    <text evidence="2">The sequence shown here is derived from an EMBL/GenBank/DDBJ whole genome shotgun (WGS) entry which is preliminary data.</text>
</comment>
<evidence type="ECO:0000256" key="1">
    <source>
        <dbReference type="SAM" id="MobiDB-lite"/>
    </source>
</evidence>
<proteinExistence type="predicted"/>
<dbReference type="PATRIC" id="fig|265726.11.peg.676"/>
<name>A0A0F5VCC2_9GAMM</name>
<sequence>MIRVALQWEVEIQLFQQKKPWLWGNRQKKPQAPVESLTPHMKQDIGLESLPSPPKDYQQYL</sequence>
<protein>
    <submittedName>
        <fullName evidence="2">Uncharacterized protein</fullName>
    </submittedName>
</protein>
<accession>A0A0F5VCC2</accession>
<gene>
    <name evidence="2" type="ORF">KY46_12370</name>
</gene>
<reference evidence="2 3" key="1">
    <citation type="submission" date="2014-12" db="EMBL/GenBank/DDBJ databases">
        <title>Mercury Reductase activity and rhizosphere competence traits in the genome of root associated Photobacterium halotolerans MELD1.</title>
        <authorList>
            <person name="Mathew D.C."/>
            <person name="Huang C.-C."/>
        </authorList>
    </citation>
    <scope>NUCLEOTIDE SEQUENCE [LARGE SCALE GENOMIC DNA]</scope>
    <source>
        <strain evidence="2 3">MELD1</strain>
    </source>
</reference>